<accession>X0YTP1</accession>
<protein>
    <submittedName>
        <fullName evidence="1">Uncharacterized protein</fullName>
    </submittedName>
</protein>
<comment type="caution">
    <text evidence="1">The sequence shown here is derived from an EMBL/GenBank/DDBJ whole genome shotgun (WGS) entry which is preliminary data.</text>
</comment>
<feature type="non-terminal residue" evidence="1">
    <location>
        <position position="47"/>
    </location>
</feature>
<name>X0YTP1_9ZZZZ</name>
<organism evidence="1">
    <name type="scientific">marine sediment metagenome</name>
    <dbReference type="NCBI Taxonomy" id="412755"/>
    <lineage>
        <taxon>unclassified sequences</taxon>
        <taxon>metagenomes</taxon>
        <taxon>ecological metagenomes</taxon>
    </lineage>
</organism>
<dbReference type="AlphaFoldDB" id="X0YTP1"/>
<dbReference type="EMBL" id="BARS01053263">
    <property type="protein sequence ID" value="GAG50107.1"/>
    <property type="molecule type" value="Genomic_DNA"/>
</dbReference>
<reference evidence="1" key="1">
    <citation type="journal article" date="2014" name="Front. Microbiol.">
        <title>High frequency of phylogenetically diverse reductive dehalogenase-homologous genes in deep subseafloor sedimentary metagenomes.</title>
        <authorList>
            <person name="Kawai M."/>
            <person name="Futagami T."/>
            <person name="Toyoda A."/>
            <person name="Takaki Y."/>
            <person name="Nishi S."/>
            <person name="Hori S."/>
            <person name="Arai W."/>
            <person name="Tsubouchi T."/>
            <person name="Morono Y."/>
            <person name="Uchiyama I."/>
            <person name="Ito T."/>
            <person name="Fujiyama A."/>
            <person name="Inagaki F."/>
            <person name="Takami H."/>
        </authorList>
    </citation>
    <scope>NUCLEOTIDE SEQUENCE</scope>
    <source>
        <strain evidence="1">Expedition CK06-06</strain>
    </source>
</reference>
<sequence>MGKLVTNFKVLNRDALIKKATELEQELEMRKGQIVASQEHIDTVEAE</sequence>
<evidence type="ECO:0000313" key="1">
    <source>
        <dbReference type="EMBL" id="GAG50107.1"/>
    </source>
</evidence>
<proteinExistence type="predicted"/>
<gene>
    <name evidence="1" type="ORF">S01H1_79063</name>
</gene>